<evidence type="ECO:0000313" key="2">
    <source>
        <dbReference type="Proteomes" id="UP000789860"/>
    </source>
</evidence>
<dbReference type="Proteomes" id="UP000789860">
    <property type="component" value="Unassembled WGS sequence"/>
</dbReference>
<accession>A0ACA9NAY8</accession>
<dbReference type="EMBL" id="CAJVPM010022690">
    <property type="protein sequence ID" value="CAG8646263.1"/>
    <property type="molecule type" value="Genomic_DNA"/>
</dbReference>
<evidence type="ECO:0000313" key="1">
    <source>
        <dbReference type="EMBL" id="CAG8646263.1"/>
    </source>
</evidence>
<organism evidence="1 2">
    <name type="scientific">Scutellospora calospora</name>
    <dbReference type="NCBI Taxonomy" id="85575"/>
    <lineage>
        <taxon>Eukaryota</taxon>
        <taxon>Fungi</taxon>
        <taxon>Fungi incertae sedis</taxon>
        <taxon>Mucoromycota</taxon>
        <taxon>Glomeromycotina</taxon>
        <taxon>Glomeromycetes</taxon>
        <taxon>Diversisporales</taxon>
        <taxon>Gigasporaceae</taxon>
        <taxon>Scutellospora</taxon>
    </lineage>
</organism>
<proteinExistence type="predicted"/>
<name>A0ACA9NAY8_9GLOM</name>
<reference evidence="1" key="1">
    <citation type="submission" date="2021-06" db="EMBL/GenBank/DDBJ databases">
        <authorList>
            <person name="Kallberg Y."/>
            <person name="Tangrot J."/>
            <person name="Rosling A."/>
        </authorList>
    </citation>
    <scope>NUCLEOTIDE SEQUENCE</scope>
    <source>
        <strain evidence="1">AU212A</strain>
    </source>
</reference>
<keyword evidence="2" id="KW-1185">Reference proteome</keyword>
<feature type="non-terminal residue" evidence="1">
    <location>
        <position position="1"/>
    </location>
</feature>
<comment type="caution">
    <text evidence="1">The sequence shown here is derived from an EMBL/GenBank/DDBJ whole genome shotgun (WGS) entry which is preliminary data.</text>
</comment>
<feature type="non-terminal residue" evidence="1">
    <location>
        <position position="42"/>
    </location>
</feature>
<sequence length="42" mass="4804">TEISQTKETLENSFSTIEDINSESFILEKENIEILSVETLDN</sequence>
<protein>
    <submittedName>
        <fullName evidence="1">2607_t:CDS:1</fullName>
    </submittedName>
</protein>
<gene>
    <name evidence="1" type="ORF">SCALOS_LOCUS8501</name>
</gene>